<proteinExistence type="predicted"/>
<evidence type="ECO:0000256" key="1">
    <source>
        <dbReference type="SAM" id="MobiDB-lite"/>
    </source>
</evidence>
<dbReference type="Proteomes" id="UP000287224">
    <property type="component" value="Unassembled WGS sequence"/>
</dbReference>
<feature type="region of interest" description="Disordered" evidence="1">
    <location>
        <begin position="1"/>
        <end position="25"/>
    </location>
</feature>
<gene>
    <name evidence="2" type="ORF">KDAU_51520</name>
</gene>
<keyword evidence="3" id="KW-1185">Reference proteome</keyword>
<name>A0A401ZLT9_9CHLR</name>
<protein>
    <submittedName>
        <fullName evidence="2">Uncharacterized protein</fullName>
    </submittedName>
</protein>
<comment type="caution">
    <text evidence="2">The sequence shown here is derived from an EMBL/GenBank/DDBJ whole genome shotgun (WGS) entry which is preliminary data.</text>
</comment>
<evidence type="ECO:0000313" key="2">
    <source>
        <dbReference type="EMBL" id="GCE07823.1"/>
    </source>
</evidence>
<evidence type="ECO:0000313" key="3">
    <source>
        <dbReference type="Proteomes" id="UP000287224"/>
    </source>
</evidence>
<dbReference type="AlphaFoldDB" id="A0A401ZLT9"/>
<dbReference type="EMBL" id="BIFQ01000002">
    <property type="protein sequence ID" value="GCE07823.1"/>
    <property type="molecule type" value="Genomic_DNA"/>
</dbReference>
<sequence length="57" mass="6245">MNAFTRVVNGAKKRERRVALQTGQQNPARDVMVAIPKRGHVGSVAQERGTNAREGMV</sequence>
<accession>A0A401ZLT9</accession>
<organism evidence="2 3">
    <name type="scientific">Dictyobacter aurantiacus</name>
    <dbReference type="NCBI Taxonomy" id="1936993"/>
    <lineage>
        <taxon>Bacteria</taxon>
        <taxon>Bacillati</taxon>
        <taxon>Chloroflexota</taxon>
        <taxon>Ktedonobacteria</taxon>
        <taxon>Ktedonobacterales</taxon>
        <taxon>Dictyobacteraceae</taxon>
        <taxon>Dictyobacter</taxon>
    </lineage>
</organism>
<reference evidence="3" key="1">
    <citation type="submission" date="2018-12" db="EMBL/GenBank/DDBJ databases">
        <title>Tengunoibacter tsumagoiensis gen. nov., sp. nov., Dictyobacter kobayashii sp. nov., D. alpinus sp. nov., and D. joshuensis sp. nov. and description of Dictyobacteraceae fam. nov. within the order Ktedonobacterales isolated from Tengu-no-mugimeshi.</title>
        <authorList>
            <person name="Wang C.M."/>
            <person name="Zheng Y."/>
            <person name="Sakai Y."/>
            <person name="Toyoda A."/>
            <person name="Minakuchi Y."/>
            <person name="Abe K."/>
            <person name="Yokota A."/>
            <person name="Yabe S."/>
        </authorList>
    </citation>
    <scope>NUCLEOTIDE SEQUENCE [LARGE SCALE GENOMIC DNA]</scope>
    <source>
        <strain evidence="3">S-27</strain>
    </source>
</reference>